<evidence type="ECO:0000313" key="2">
    <source>
        <dbReference type="EMBL" id="SNR44455.1"/>
    </source>
</evidence>
<evidence type="ECO:0000259" key="1">
    <source>
        <dbReference type="Pfam" id="PF12728"/>
    </source>
</evidence>
<sequence length="144" mass="16102">MTTTANGHRALTPQAIRELPAMVDAPTVARALNISDQHVHNLYRRGQLPFAAHKLGRRLLVRRVDLSAYLGINEDTTDDRRIVDVTEAEDYRAACEVADNYPFRQLIFAAMIAADPEQLEPLELAFPEMYRTVDALHSMNGGEG</sequence>
<evidence type="ECO:0000313" key="3">
    <source>
        <dbReference type="Proteomes" id="UP000198348"/>
    </source>
</evidence>
<dbReference type="Pfam" id="PF12728">
    <property type="entry name" value="HTH_17"/>
    <property type="match status" value="1"/>
</dbReference>
<organism evidence="2 3">
    <name type="scientific">Haloechinothrix alba</name>
    <dbReference type="NCBI Taxonomy" id="664784"/>
    <lineage>
        <taxon>Bacteria</taxon>
        <taxon>Bacillati</taxon>
        <taxon>Actinomycetota</taxon>
        <taxon>Actinomycetes</taxon>
        <taxon>Pseudonocardiales</taxon>
        <taxon>Pseudonocardiaceae</taxon>
        <taxon>Haloechinothrix</taxon>
    </lineage>
</organism>
<dbReference type="EMBL" id="FZNW01000006">
    <property type="protein sequence ID" value="SNR44455.1"/>
    <property type="molecule type" value="Genomic_DNA"/>
</dbReference>
<feature type="domain" description="Helix-turn-helix" evidence="1">
    <location>
        <begin position="26"/>
        <end position="70"/>
    </location>
</feature>
<gene>
    <name evidence="2" type="ORF">SAMN06265360_10651</name>
</gene>
<keyword evidence="3" id="KW-1185">Reference proteome</keyword>
<dbReference type="InterPro" id="IPR041657">
    <property type="entry name" value="HTH_17"/>
</dbReference>
<dbReference type="AlphaFoldDB" id="A0A238WCZ4"/>
<dbReference type="RefSeq" id="WP_089300649.1">
    <property type="nucleotide sequence ID" value="NZ_FZNW01000006.1"/>
</dbReference>
<accession>A0A238WCZ4</accession>
<proteinExistence type="predicted"/>
<dbReference type="Proteomes" id="UP000198348">
    <property type="component" value="Unassembled WGS sequence"/>
</dbReference>
<name>A0A238WCZ4_9PSEU</name>
<reference evidence="3" key="1">
    <citation type="submission" date="2017-06" db="EMBL/GenBank/DDBJ databases">
        <authorList>
            <person name="Varghese N."/>
            <person name="Submissions S."/>
        </authorList>
    </citation>
    <scope>NUCLEOTIDE SEQUENCE [LARGE SCALE GENOMIC DNA]</scope>
    <source>
        <strain evidence="3">DSM 45207</strain>
    </source>
</reference>
<protein>
    <submittedName>
        <fullName evidence="2">Helix-turn-helix domain-containing protein</fullName>
    </submittedName>
</protein>